<accession>A0A2L2BQN9</accession>
<dbReference type="KEGG" id="psai:C3B54_111018"/>
<evidence type="ECO:0000259" key="1">
    <source>
        <dbReference type="Pfam" id="PF13280"/>
    </source>
</evidence>
<dbReference type="PANTHER" id="PTHR34580:SF1">
    <property type="entry name" value="PROTEIN PAFC"/>
    <property type="match status" value="1"/>
</dbReference>
<dbReference type="PANTHER" id="PTHR34580">
    <property type="match status" value="1"/>
</dbReference>
<dbReference type="AlphaFoldDB" id="A0A2L2BQN9"/>
<dbReference type="InterPro" id="IPR057727">
    <property type="entry name" value="WCX_dom"/>
</dbReference>
<feature type="domain" description="WCX" evidence="3">
    <location>
        <begin position="247"/>
        <end position="321"/>
    </location>
</feature>
<dbReference type="InterPro" id="IPR043839">
    <property type="entry name" value="PafC_HTH"/>
</dbReference>
<reference evidence="4 5" key="1">
    <citation type="submission" date="2018-02" db="EMBL/GenBank/DDBJ databases">
        <title>Complete genome of the streamlined marine actinobacterium Pontimonas salivibrio CL-TW6 adapted to coastal planktonic lifestype.</title>
        <authorList>
            <person name="Cho B.C."/>
            <person name="Hardies S.C."/>
            <person name="Jang G.I."/>
            <person name="Hwang C.Y."/>
        </authorList>
    </citation>
    <scope>NUCLEOTIDE SEQUENCE [LARGE SCALE GENOMIC DNA]</scope>
    <source>
        <strain evidence="4 5">CL-TW6</strain>
    </source>
</reference>
<dbReference type="InterPro" id="IPR026881">
    <property type="entry name" value="WYL_dom"/>
</dbReference>
<evidence type="ECO:0000259" key="2">
    <source>
        <dbReference type="Pfam" id="PF19187"/>
    </source>
</evidence>
<feature type="domain" description="WYL" evidence="1">
    <location>
        <begin position="155"/>
        <end position="219"/>
    </location>
</feature>
<dbReference type="PROSITE" id="PS52050">
    <property type="entry name" value="WYL"/>
    <property type="match status" value="1"/>
</dbReference>
<dbReference type="Proteomes" id="UP000243077">
    <property type="component" value="Chromosome"/>
</dbReference>
<gene>
    <name evidence="4" type="ORF">C3B54_111018</name>
</gene>
<sequence length="330" mass="36011">MANSTSHPTGENLVLFLALVPFVMDRGEVSIAEAAAQFGRSEKDIKKAVELIACAGIPGDSSAYLHADLFDIDWDALEHDSVIRFENTIVIDQQPRFSPRELAALIAGLQYLAAHPRYGERSDVQSLLAKLRTLTGSDAGDTLVVKSAPIDSTRDLLDQAIGAGTQVSFDYLTSSGEATKRSVDPITLEARDNTWYLRAWCHSREALRVFRLDRMGQVEALSAPIGEHPDVSQPESWQIFDPSSADLQVVIECDPHALALIAEYLDRHNPPEKEGDVFVATIPFAHENALVRFVCSHPGVVRVRGPESAKAAVRDFATRALHASETSGDA</sequence>
<name>A0A2L2BQN9_9MICO</name>
<dbReference type="EMBL" id="CP026923">
    <property type="protein sequence ID" value="AVG23986.1"/>
    <property type="molecule type" value="Genomic_DNA"/>
</dbReference>
<keyword evidence="5" id="KW-1185">Reference proteome</keyword>
<evidence type="ECO:0000259" key="3">
    <source>
        <dbReference type="Pfam" id="PF25583"/>
    </source>
</evidence>
<dbReference type="InterPro" id="IPR028349">
    <property type="entry name" value="PafC-like"/>
</dbReference>
<proteinExistence type="predicted"/>
<dbReference type="InterPro" id="IPR051534">
    <property type="entry name" value="CBASS_pafABC_assoc_protein"/>
</dbReference>
<evidence type="ECO:0000313" key="4">
    <source>
        <dbReference type="EMBL" id="AVG23986.1"/>
    </source>
</evidence>
<dbReference type="OrthoDB" id="3171994at2"/>
<organism evidence="4 5">
    <name type="scientific">Pontimonas salivibrio</name>
    <dbReference type="NCBI Taxonomy" id="1159327"/>
    <lineage>
        <taxon>Bacteria</taxon>
        <taxon>Bacillati</taxon>
        <taxon>Actinomycetota</taxon>
        <taxon>Actinomycetes</taxon>
        <taxon>Micrococcales</taxon>
        <taxon>Microbacteriaceae</taxon>
        <taxon>Pontimonas</taxon>
    </lineage>
</organism>
<dbReference type="Pfam" id="PF13280">
    <property type="entry name" value="WYL"/>
    <property type="match status" value="1"/>
</dbReference>
<dbReference type="RefSeq" id="WP_104913524.1">
    <property type="nucleotide sequence ID" value="NZ_CP026923.1"/>
</dbReference>
<evidence type="ECO:0000313" key="5">
    <source>
        <dbReference type="Proteomes" id="UP000243077"/>
    </source>
</evidence>
<dbReference type="Pfam" id="PF19187">
    <property type="entry name" value="HTH_PafC"/>
    <property type="match status" value="1"/>
</dbReference>
<protein>
    <submittedName>
        <fullName evidence="4">Proteosome assembly factor C</fullName>
    </submittedName>
</protein>
<dbReference type="Pfam" id="PF25583">
    <property type="entry name" value="WCX"/>
    <property type="match status" value="1"/>
</dbReference>
<dbReference type="PIRSF" id="PIRSF016838">
    <property type="entry name" value="PafC"/>
    <property type="match status" value="1"/>
</dbReference>
<feature type="domain" description="PafC HTH" evidence="2">
    <location>
        <begin position="12"/>
        <end position="132"/>
    </location>
</feature>